<proteinExistence type="predicted"/>
<dbReference type="RefSeq" id="YP_010246624.1">
    <property type="nucleotide sequence ID" value="NC_060136.1"/>
</dbReference>
<accession>A0AAE8Y6M9</accession>
<sequence>MSQADLKKIAARLAEQQLEATEFCWVYEDEECEDLDYEDQVAIFHMIMAARVQIG</sequence>
<dbReference type="GeneID" id="70081178"/>
<dbReference type="EMBL" id="OK040786">
    <property type="protein sequence ID" value="UDL15329.1"/>
    <property type="molecule type" value="Genomic_DNA"/>
</dbReference>
<name>A0AAE8Y6M9_9CAUD</name>
<keyword evidence="2" id="KW-1185">Reference proteome</keyword>
<evidence type="ECO:0000313" key="2">
    <source>
        <dbReference type="Proteomes" id="UP000827737"/>
    </source>
</evidence>
<gene>
    <name evidence="1" type="primary">111</name>
    <name evidence="1" type="ORF">SEA_KUDEFRE_111</name>
</gene>
<organism evidence="1 2">
    <name type="scientific">Gordonia phage Kudefre</name>
    <dbReference type="NCBI Taxonomy" id="2885975"/>
    <lineage>
        <taxon>Viruses</taxon>
        <taxon>Duplodnaviria</taxon>
        <taxon>Heunggongvirae</taxon>
        <taxon>Uroviricota</taxon>
        <taxon>Caudoviricetes</taxon>
        <taxon>Deeyouvirinae</taxon>
        <taxon>Octobienvirus</taxon>
        <taxon>Octobienvirus kudefre</taxon>
    </lineage>
</organism>
<reference evidence="1 2" key="1">
    <citation type="submission" date="2021-09" db="EMBL/GenBank/DDBJ databases">
        <authorList>
            <person name="DeLeon-Fernandez R.L."/>
            <person name="Alejandro-Iglesias T.M."/>
            <person name="Baez-Cruz V.A."/>
            <person name="Bragalone-Rodriguez T."/>
            <person name="Braun-Zayas A."/>
            <person name="Carattini-Rivera A.Z."/>
            <person name="Castello-Casta F.M."/>
            <person name="Delgado-Torres D.N."/>
            <person name="Lopez-Castro L."/>
            <person name="Rivera-Torres A.P."/>
            <person name="Rodriguez-Diaz E.A."/>
            <person name="Tejas-Delatorre P.J."/>
            <person name="Torres-Carro S.E."/>
            <person name="Tristani-Rodriguez M."/>
            <person name="Vazquez E."/>
            <person name="Molloy S.D."/>
            <person name="Garlena R.A."/>
            <person name="Russell D.A."/>
            <person name="Jacobs-Sera D."/>
            <person name="Hatfull G.F."/>
        </authorList>
    </citation>
    <scope>NUCLEOTIDE SEQUENCE [LARGE SCALE GENOMIC DNA]</scope>
</reference>
<dbReference type="Proteomes" id="UP000827737">
    <property type="component" value="Segment"/>
</dbReference>
<evidence type="ECO:0000313" key="1">
    <source>
        <dbReference type="EMBL" id="UDL15329.1"/>
    </source>
</evidence>
<dbReference type="KEGG" id="vg:70081178"/>
<protein>
    <submittedName>
        <fullName evidence="1">Uncharacterized protein</fullName>
    </submittedName>
</protein>